<dbReference type="NCBIfam" id="NF047646">
    <property type="entry name" value="REP_Tyr_transpos"/>
    <property type="match status" value="1"/>
</dbReference>
<dbReference type="EMBL" id="APLQ01000014">
    <property type="protein sequence ID" value="ENO14126.2"/>
    <property type="molecule type" value="Genomic_DNA"/>
</dbReference>
<dbReference type="HOGENOM" id="CLU_068226_2_1_6"/>
<dbReference type="Pfam" id="PF01797">
    <property type="entry name" value="Y1_Tnp"/>
    <property type="match status" value="1"/>
</dbReference>
<organism evidence="2 3">
    <name type="scientific">Marinobacter nanhaiticus D15-8W</name>
    <dbReference type="NCBI Taxonomy" id="626887"/>
    <lineage>
        <taxon>Bacteria</taxon>
        <taxon>Pseudomonadati</taxon>
        <taxon>Pseudomonadota</taxon>
        <taxon>Gammaproteobacteria</taxon>
        <taxon>Pseudomonadales</taxon>
        <taxon>Marinobacteraceae</taxon>
        <taxon>Marinobacter</taxon>
    </lineage>
</organism>
<dbReference type="OrthoDB" id="9794403at2"/>
<proteinExistence type="predicted"/>
<keyword evidence="3" id="KW-1185">Reference proteome</keyword>
<reference evidence="2 3" key="1">
    <citation type="journal article" date="2013" name="Genome Announc.">
        <title>Genome Sequence of the Polycyclic Aromatic Hydrocarbon-Degrading Bacterium Strain Marinobacter nanhaiticus D15-8WT.</title>
        <authorList>
            <person name="Cui Z."/>
            <person name="Gao W."/>
            <person name="Li Q."/>
            <person name="Xu G."/>
            <person name="Zheng L."/>
        </authorList>
    </citation>
    <scope>NUCLEOTIDE SEQUENCE [LARGE SCALE GENOMIC DNA]</scope>
    <source>
        <strain evidence="2 3">D15-8W</strain>
    </source>
</reference>
<evidence type="ECO:0000313" key="2">
    <source>
        <dbReference type="EMBL" id="ENO14126.2"/>
    </source>
</evidence>
<evidence type="ECO:0000313" key="3">
    <source>
        <dbReference type="Proteomes" id="UP000013165"/>
    </source>
</evidence>
<name>N6WRC6_9GAMM</name>
<dbReference type="GO" id="GO:0004803">
    <property type="term" value="F:transposase activity"/>
    <property type="evidence" value="ECO:0007669"/>
    <property type="project" value="InterPro"/>
</dbReference>
<dbReference type="PANTHER" id="PTHR36966">
    <property type="entry name" value="REP-ASSOCIATED TYROSINE TRANSPOSASE"/>
    <property type="match status" value="1"/>
</dbReference>
<evidence type="ECO:0000259" key="1">
    <source>
        <dbReference type="SMART" id="SM01321"/>
    </source>
</evidence>
<dbReference type="SUPFAM" id="SSF143422">
    <property type="entry name" value="Transposase IS200-like"/>
    <property type="match status" value="1"/>
</dbReference>
<dbReference type="STRING" id="626887.J057_22070"/>
<dbReference type="eggNOG" id="COG1943">
    <property type="taxonomic scope" value="Bacteria"/>
</dbReference>
<dbReference type="PANTHER" id="PTHR36966:SF1">
    <property type="entry name" value="REP-ASSOCIATED TYROSINE TRANSPOSASE"/>
    <property type="match status" value="1"/>
</dbReference>
<dbReference type="InterPro" id="IPR036515">
    <property type="entry name" value="Transposase_17_sf"/>
</dbReference>
<dbReference type="GO" id="GO:0043565">
    <property type="term" value="F:sequence-specific DNA binding"/>
    <property type="evidence" value="ECO:0007669"/>
    <property type="project" value="TreeGrafter"/>
</dbReference>
<dbReference type="InterPro" id="IPR002686">
    <property type="entry name" value="Transposase_17"/>
</dbReference>
<dbReference type="InterPro" id="IPR052715">
    <property type="entry name" value="RAYT_transposase"/>
</dbReference>
<accession>N6WRC6</accession>
<gene>
    <name evidence="2" type="ORF">J057_22070</name>
</gene>
<dbReference type="SMART" id="SM01321">
    <property type="entry name" value="Y1_Tnp"/>
    <property type="match status" value="1"/>
</dbReference>
<protein>
    <submittedName>
        <fullName evidence="2">Transposase</fullName>
    </submittedName>
</protein>
<dbReference type="Gene3D" id="3.30.70.1290">
    <property type="entry name" value="Transposase IS200-like"/>
    <property type="match status" value="1"/>
</dbReference>
<comment type="caution">
    <text evidence="2">The sequence shown here is derived from an EMBL/GenBank/DDBJ whole genome shotgun (WGS) entry which is preliminary data.</text>
</comment>
<dbReference type="AlphaFoldDB" id="N6WRC6"/>
<dbReference type="GO" id="GO:0006313">
    <property type="term" value="P:DNA transposition"/>
    <property type="evidence" value="ECO:0007669"/>
    <property type="project" value="InterPro"/>
</dbReference>
<dbReference type="Proteomes" id="UP000013165">
    <property type="component" value="Unassembled WGS sequence"/>
</dbReference>
<feature type="domain" description="Transposase IS200-like" evidence="1">
    <location>
        <begin position="37"/>
        <end position="147"/>
    </location>
</feature>
<sequence length="173" mass="19855">MAEALASEAPKVPERNVIPRKEQKVSYKDATVHRYSAVGQEYLVTLCTQSRTPKFENFSVARATIGAMRHLEVQKLATITAWVVMPDHLHLLLSLTCEKGLGHVVARLKIHSSRNAGMQIPWQKGFHERTLRSSDDRRDIARYIILNPVRAGLVRSIRYYPHWDSVYLDSEYQ</sequence>